<dbReference type="Proteomes" id="UP000307440">
    <property type="component" value="Unassembled WGS sequence"/>
</dbReference>
<organism evidence="2 3">
    <name type="scientific">Coprinopsis marcescibilis</name>
    <name type="common">Agaric fungus</name>
    <name type="synonym">Psathyrella marcescibilis</name>
    <dbReference type="NCBI Taxonomy" id="230819"/>
    <lineage>
        <taxon>Eukaryota</taxon>
        <taxon>Fungi</taxon>
        <taxon>Dikarya</taxon>
        <taxon>Basidiomycota</taxon>
        <taxon>Agaricomycotina</taxon>
        <taxon>Agaricomycetes</taxon>
        <taxon>Agaricomycetidae</taxon>
        <taxon>Agaricales</taxon>
        <taxon>Agaricineae</taxon>
        <taxon>Psathyrellaceae</taxon>
        <taxon>Coprinopsis</taxon>
    </lineage>
</organism>
<name>A0A5C3KDF4_COPMA</name>
<protein>
    <submittedName>
        <fullName evidence="2">Uncharacterized protein</fullName>
    </submittedName>
</protein>
<dbReference type="AlphaFoldDB" id="A0A5C3KDF4"/>
<evidence type="ECO:0000256" key="1">
    <source>
        <dbReference type="SAM" id="MobiDB-lite"/>
    </source>
</evidence>
<proteinExistence type="predicted"/>
<gene>
    <name evidence="2" type="ORF">FA15DRAFT_281045</name>
</gene>
<keyword evidence="3" id="KW-1185">Reference proteome</keyword>
<evidence type="ECO:0000313" key="3">
    <source>
        <dbReference type="Proteomes" id="UP000307440"/>
    </source>
</evidence>
<feature type="region of interest" description="Disordered" evidence="1">
    <location>
        <begin position="165"/>
        <end position="185"/>
    </location>
</feature>
<feature type="compositionally biased region" description="Gly residues" evidence="1">
    <location>
        <begin position="175"/>
        <end position="185"/>
    </location>
</feature>
<accession>A0A5C3KDF4</accession>
<reference evidence="2 3" key="1">
    <citation type="journal article" date="2019" name="Nat. Ecol. Evol.">
        <title>Megaphylogeny resolves global patterns of mushroom evolution.</title>
        <authorList>
            <person name="Varga T."/>
            <person name="Krizsan K."/>
            <person name="Foldi C."/>
            <person name="Dima B."/>
            <person name="Sanchez-Garcia M."/>
            <person name="Sanchez-Ramirez S."/>
            <person name="Szollosi G.J."/>
            <person name="Szarkandi J.G."/>
            <person name="Papp V."/>
            <person name="Albert L."/>
            <person name="Andreopoulos W."/>
            <person name="Angelini C."/>
            <person name="Antonin V."/>
            <person name="Barry K.W."/>
            <person name="Bougher N.L."/>
            <person name="Buchanan P."/>
            <person name="Buyck B."/>
            <person name="Bense V."/>
            <person name="Catcheside P."/>
            <person name="Chovatia M."/>
            <person name="Cooper J."/>
            <person name="Damon W."/>
            <person name="Desjardin D."/>
            <person name="Finy P."/>
            <person name="Geml J."/>
            <person name="Haridas S."/>
            <person name="Hughes K."/>
            <person name="Justo A."/>
            <person name="Karasinski D."/>
            <person name="Kautmanova I."/>
            <person name="Kiss B."/>
            <person name="Kocsube S."/>
            <person name="Kotiranta H."/>
            <person name="LaButti K.M."/>
            <person name="Lechner B.E."/>
            <person name="Liimatainen K."/>
            <person name="Lipzen A."/>
            <person name="Lukacs Z."/>
            <person name="Mihaltcheva S."/>
            <person name="Morgado L.N."/>
            <person name="Niskanen T."/>
            <person name="Noordeloos M.E."/>
            <person name="Ohm R.A."/>
            <person name="Ortiz-Santana B."/>
            <person name="Ovrebo C."/>
            <person name="Racz N."/>
            <person name="Riley R."/>
            <person name="Savchenko A."/>
            <person name="Shiryaev A."/>
            <person name="Soop K."/>
            <person name="Spirin V."/>
            <person name="Szebenyi C."/>
            <person name="Tomsovsky M."/>
            <person name="Tulloss R.E."/>
            <person name="Uehling J."/>
            <person name="Grigoriev I.V."/>
            <person name="Vagvolgyi C."/>
            <person name="Papp T."/>
            <person name="Martin F.M."/>
            <person name="Miettinen O."/>
            <person name="Hibbett D.S."/>
            <person name="Nagy L.G."/>
        </authorList>
    </citation>
    <scope>NUCLEOTIDE SEQUENCE [LARGE SCALE GENOMIC DNA]</scope>
    <source>
        <strain evidence="2 3">CBS 121175</strain>
    </source>
</reference>
<dbReference type="EMBL" id="ML210443">
    <property type="protein sequence ID" value="TFK17994.1"/>
    <property type="molecule type" value="Genomic_DNA"/>
</dbReference>
<evidence type="ECO:0000313" key="2">
    <source>
        <dbReference type="EMBL" id="TFK17994.1"/>
    </source>
</evidence>
<sequence length="185" mass="20064">MCRPTCQPSRSCSCSLPQTGVVVNAAELRATARTCTPVHPLTAALVLLRAALAVQPPRSASRLTPLLPARLQLCAITLAANPPRPNWQTKGQRTTNWCLNQSAHPVHTKRSTNASMAVHPCEAKAKICSSKTTRPCVSGVVMRMRNRDEGNSDEGRTRILKLQKEERSAAEEEGNFGGGFAYDCE</sequence>